<accession>Q7MS31</accession>
<dbReference type="AlphaFoldDB" id="Q7MS31"/>
<protein>
    <submittedName>
        <fullName evidence="1">Uncharacterized protein</fullName>
    </submittedName>
</protein>
<gene>
    <name evidence="1" type="primary">uvrC</name>
    <name evidence="1" type="ordered locus">WS0833</name>
</gene>
<sequence length="39" mass="4445">MLISLIWGCLEFIVTFSDKKSDVLEGCFIFDKQPFVGAF</sequence>
<organism evidence="2">
    <name type="scientific">Wolinella succinogenes (strain ATCC 29543 / DSM 1740 / CCUG 13145 / JCM 31913 / LMG 7466 / NCTC 11488 / FDC 602W)</name>
    <name type="common">Vibrio succinogenes</name>
    <dbReference type="NCBI Taxonomy" id="273121"/>
    <lineage>
        <taxon>Bacteria</taxon>
        <taxon>Pseudomonadati</taxon>
        <taxon>Campylobacterota</taxon>
        <taxon>Epsilonproteobacteria</taxon>
        <taxon>Campylobacterales</taxon>
        <taxon>Helicobacteraceae</taxon>
        <taxon>Wolinella</taxon>
    </lineage>
</organism>
<evidence type="ECO:0000313" key="2">
    <source>
        <dbReference type="Proteomes" id="UP000000422"/>
    </source>
</evidence>
<dbReference type="Proteomes" id="UP000000422">
    <property type="component" value="Chromosome"/>
</dbReference>
<evidence type="ECO:0000313" key="1">
    <source>
        <dbReference type="EMBL" id="CAE09944.1"/>
    </source>
</evidence>
<dbReference type="KEGG" id="wsu:WS0833"/>
<dbReference type="EMBL" id="BX571659">
    <property type="protein sequence ID" value="CAE09944.1"/>
    <property type="molecule type" value="Genomic_DNA"/>
</dbReference>
<keyword evidence="2" id="KW-1185">Reference proteome</keyword>
<reference evidence="1 2" key="1">
    <citation type="journal article" date="2003" name="Proc. Natl. Acad. Sci. U.S.A.">
        <title>Complete genome sequence and analysis of Wolinella succinogenes.</title>
        <authorList>
            <person name="Baar C."/>
            <person name="Eppinger M."/>
            <person name="Raddatz G."/>
            <person name="Simon JM."/>
            <person name="Lanz C."/>
            <person name="Klimmek O."/>
            <person name="Nandakumar R."/>
            <person name="Gross R."/>
            <person name="Rosinus A."/>
            <person name="Keller H."/>
            <person name="Jagtap P."/>
            <person name="Linke B."/>
            <person name="Meyer F."/>
            <person name="Lederer H."/>
            <person name="Schuster S.C."/>
        </authorList>
    </citation>
    <scope>NUCLEOTIDE SEQUENCE [LARGE SCALE GENOMIC DNA]</scope>
    <source>
        <strain evidence="2">ATCC 29543 / DSM 1740 / CCUG 13145 / JCM 31913 / LMG 7466 / NCTC 11488 / FDC 602W</strain>
    </source>
</reference>
<dbReference type="HOGENOM" id="CLU_3319261_0_0_7"/>
<proteinExistence type="predicted"/>
<dbReference type="STRING" id="273121.WS0833"/>
<name>Q7MS31_WOLSU</name>